<dbReference type="EMBL" id="JAMKBI010000003">
    <property type="protein sequence ID" value="MCZ8533029.1"/>
    <property type="molecule type" value="Genomic_DNA"/>
</dbReference>
<evidence type="ECO:0000259" key="1">
    <source>
        <dbReference type="Pfam" id="PF06054"/>
    </source>
</evidence>
<protein>
    <recommendedName>
        <fullName evidence="5">Competence protein CoiA</fullName>
    </recommendedName>
</protein>
<dbReference type="Pfam" id="PF25164">
    <property type="entry name" value="CoiA_N"/>
    <property type="match status" value="1"/>
</dbReference>
<dbReference type="InterPro" id="IPR057253">
    <property type="entry name" value="CoiA-like_N"/>
</dbReference>
<name>A0A9X3L884_9BACI</name>
<evidence type="ECO:0008006" key="5">
    <source>
        <dbReference type="Google" id="ProtNLM"/>
    </source>
</evidence>
<reference evidence="3" key="1">
    <citation type="submission" date="2022-05" db="EMBL/GenBank/DDBJ databases">
        <authorList>
            <person name="Colautti A."/>
            <person name="Iacumin L."/>
        </authorList>
    </citation>
    <scope>NUCLEOTIDE SEQUENCE</scope>
    <source>
        <strain evidence="3">DSM 30747</strain>
    </source>
</reference>
<accession>A0A9X3L884</accession>
<evidence type="ECO:0000313" key="4">
    <source>
        <dbReference type="Proteomes" id="UP001152172"/>
    </source>
</evidence>
<dbReference type="RefSeq" id="WP_269921478.1">
    <property type="nucleotide sequence ID" value="NZ_JAMKBI010000003.1"/>
</dbReference>
<proteinExistence type="predicted"/>
<keyword evidence="4" id="KW-1185">Reference proteome</keyword>
<gene>
    <name evidence="3" type="ORF">M9R61_06630</name>
</gene>
<feature type="domain" description="Competence protein CoiA-like N-terminal" evidence="2">
    <location>
        <begin position="22"/>
        <end position="67"/>
    </location>
</feature>
<organism evidence="3 4">
    <name type="scientific">Psychrobacillus psychrodurans</name>
    <dbReference type="NCBI Taxonomy" id="126157"/>
    <lineage>
        <taxon>Bacteria</taxon>
        <taxon>Bacillati</taxon>
        <taxon>Bacillota</taxon>
        <taxon>Bacilli</taxon>
        <taxon>Bacillales</taxon>
        <taxon>Bacillaceae</taxon>
        <taxon>Psychrobacillus</taxon>
    </lineage>
</organism>
<evidence type="ECO:0000259" key="2">
    <source>
        <dbReference type="Pfam" id="PF25164"/>
    </source>
</evidence>
<evidence type="ECO:0000313" key="3">
    <source>
        <dbReference type="EMBL" id="MCZ8533029.1"/>
    </source>
</evidence>
<dbReference type="PIRSF" id="PIRSF007487">
    <property type="entry name" value="Competence-induced_CoiA_bac"/>
    <property type="match status" value="1"/>
</dbReference>
<feature type="domain" description="Competence protein CoiA nuclease-like" evidence="1">
    <location>
        <begin position="73"/>
        <end position="224"/>
    </location>
</feature>
<sequence>MEVILILSAVTADGEIIIPAQYPRIFLDKLKTSKKFSCIQCNEQVILKNGLIKIPHFAHIRNISCTTAFSEGESEDHLNGKLHLYEFFQKHSSPVQLEAYLPSLHQRPDLYVQSEPYPIAIEFQCSQIPITAIQQRTEGYIAKQIIPIWILRTPTTSEFPLQEIGTMQLSAYRQQFFYSTPNGKIIITYCPHSKNFHYISNLMHVKANNYIVKVKKLSMEKQSWPFAIIKRNSWEEFQKYLNIYKHHRFKQIDNLFFFNRKGIQSPFLQICYRWRIHPKNLPMFIGIPTKHASIFSKHAVEWQIQFIDYLYKLDLSLQQADTRHCESFLFYRNNLTSKPSAQHIKAIESYLYLLQHCLISSDNVIYASKINYSSMTQLLYSEFLAN</sequence>
<dbReference type="InterPro" id="IPR010330">
    <property type="entry name" value="CoiA_nuc"/>
</dbReference>
<dbReference type="Pfam" id="PF06054">
    <property type="entry name" value="CoiA_nuc"/>
    <property type="match status" value="1"/>
</dbReference>
<dbReference type="InterPro" id="IPR021176">
    <property type="entry name" value="Competence-induced_CoiA"/>
</dbReference>
<dbReference type="Proteomes" id="UP001152172">
    <property type="component" value="Unassembled WGS sequence"/>
</dbReference>
<comment type="caution">
    <text evidence="3">The sequence shown here is derived from an EMBL/GenBank/DDBJ whole genome shotgun (WGS) entry which is preliminary data.</text>
</comment>
<dbReference type="AlphaFoldDB" id="A0A9X3L884"/>